<gene>
    <name evidence="2" type="ORF">HGM15179_021595</name>
</gene>
<dbReference type="Pfam" id="PF10254">
    <property type="entry name" value="Pacs-1"/>
    <property type="match status" value="1"/>
</dbReference>
<dbReference type="PANTHER" id="PTHR13280:SF16">
    <property type="entry name" value="PHOSPHOFURIN ACIDIC CLUSTER SORTING PROTEIN 1"/>
    <property type="match status" value="1"/>
</dbReference>
<dbReference type="EMBL" id="SWJQ01004015">
    <property type="protein sequence ID" value="TRZ05512.1"/>
    <property type="molecule type" value="Genomic_DNA"/>
</dbReference>
<organism evidence="2 3">
    <name type="scientific">Zosterops borbonicus</name>
    <dbReference type="NCBI Taxonomy" id="364589"/>
    <lineage>
        <taxon>Eukaryota</taxon>
        <taxon>Metazoa</taxon>
        <taxon>Chordata</taxon>
        <taxon>Craniata</taxon>
        <taxon>Vertebrata</taxon>
        <taxon>Euteleostomi</taxon>
        <taxon>Archelosauria</taxon>
        <taxon>Archosauria</taxon>
        <taxon>Dinosauria</taxon>
        <taxon>Saurischia</taxon>
        <taxon>Theropoda</taxon>
        <taxon>Coelurosauria</taxon>
        <taxon>Aves</taxon>
        <taxon>Neognathae</taxon>
        <taxon>Neoaves</taxon>
        <taxon>Telluraves</taxon>
        <taxon>Australaves</taxon>
        <taxon>Passeriformes</taxon>
        <taxon>Sylvioidea</taxon>
        <taxon>Zosteropidae</taxon>
        <taxon>Zosterops</taxon>
    </lineage>
</organism>
<dbReference type="AlphaFoldDB" id="A0A8K1FW58"/>
<dbReference type="Proteomes" id="UP000796761">
    <property type="component" value="Unassembled WGS sequence"/>
</dbReference>
<feature type="domain" description="Phosphofurin acidic cluster sorting protein 1/2 C-terminal" evidence="1">
    <location>
        <begin position="6"/>
        <end position="70"/>
    </location>
</feature>
<reference evidence="2" key="1">
    <citation type="submission" date="2019-04" db="EMBL/GenBank/DDBJ databases">
        <title>Genome assembly of Zosterops borbonicus 15179.</title>
        <authorList>
            <person name="Leroy T."/>
            <person name="Anselmetti Y."/>
            <person name="Tilak M.-K."/>
            <person name="Nabholz B."/>
        </authorList>
    </citation>
    <scope>NUCLEOTIDE SEQUENCE</scope>
    <source>
        <strain evidence="2">HGM_15179</strain>
        <tissue evidence="2">Muscle</tissue>
    </source>
</reference>
<dbReference type="InterPro" id="IPR019381">
    <property type="entry name" value="PACS1/2_C"/>
</dbReference>
<name>A0A8K1FW58_9PASS</name>
<feature type="non-terminal residue" evidence="2">
    <location>
        <position position="1"/>
    </location>
</feature>
<sequence length="71" mass="7266">GPRRALLEQLGAALGPEPGLPESLVLVSAGEWQGQWVSELLQAQGVPVVGTVGGGELQAALGAVLTRIQRL</sequence>
<evidence type="ECO:0000313" key="2">
    <source>
        <dbReference type="EMBL" id="TRZ05512.1"/>
    </source>
</evidence>
<dbReference type="PANTHER" id="PTHR13280">
    <property type="entry name" value="PHOSPHOFURIN ACIDIC CLUSTER SORTING PROTEIN"/>
    <property type="match status" value="1"/>
</dbReference>
<protein>
    <recommendedName>
        <fullName evidence="1">Phosphofurin acidic cluster sorting protein 1/2 C-terminal domain-containing protein</fullName>
    </recommendedName>
</protein>
<dbReference type="GO" id="GO:0072659">
    <property type="term" value="P:protein localization to plasma membrane"/>
    <property type="evidence" value="ECO:0007669"/>
    <property type="project" value="TreeGrafter"/>
</dbReference>
<keyword evidence="3" id="KW-1185">Reference proteome</keyword>
<accession>A0A8K1FW58</accession>
<dbReference type="GO" id="GO:0044325">
    <property type="term" value="F:transmembrane transporter binding"/>
    <property type="evidence" value="ECO:0007669"/>
    <property type="project" value="TreeGrafter"/>
</dbReference>
<proteinExistence type="predicted"/>
<evidence type="ECO:0000313" key="3">
    <source>
        <dbReference type="Proteomes" id="UP000796761"/>
    </source>
</evidence>
<evidence type="ECO:0000259" key="1">
    <source>
        <dbReference type="Pfam" id="PF10254"/>
    </source>
</evidence>
<dbReference type="OrthoDB" id="28829at2759"/>
<comment type="caution">
    <text evidence="2">The sequence shown here is derived from an EMBL/GenBank/DDBJ whole genome shotgun (WGS) entry which is preliminary data.</text>
</comment>